<name>A0A8J2T6T2_ZYGB2</name>
<evidence type="ECO:0000256" key="4">
    <source>
        <dbReference type="ARBA" id="ARBA00023136"/>
    </source>
</evidence>
<keyword evidence="2" id="KW-0812">Transmembrane</keyword>
<dbReference type="GO" id="GO:0016020">
    <property type="term" value="C:membrane"/>
    <property type="evidence" value="ECO:0007669"/>
    <property type="project" value="UniProtKB-SubCell"/>
</dbReference>
<dbReference type="InterPro" id="IPR006581">
    <property type="entry name" value="VPS10"/>
</dbReference>
<evidence type="ECO:0000256" key="5">
    <source>
        <dbReference type="ARBA" id="ARBA00023180"/>
    </source>
</evidence>
<reference evidence="9" key="1">
    <citation type="journal article" date="2013" name="Genome Announc.">
        <title>Genome sequence of the food spoilage yeast Zygosaccharomyces bailii CLIB 213(T).</title>
        <authorList>
            <person name="Galeote V."/>
            <person name="Bigey F."/>
            <person name="Devillers H."/>
            <person name="Neuveglise C."/>
            <person name="Dequin S."/>
        </authorList>
    </citation>
    <scope>NUCLEOTIDE SEQUENCE [LARGE SCALE GENOMIC DNA]</scope>
    <source>
        <strain evidence="9">CLIB 213 / ATCC 58445 / CBS 680 / CCRC 21525 / NBRC 1098 / NCYC 1416 / NRRL Y-2227</strain>
    </source>
</reference>
<gene>
    <name evidence="8" type="ORF">BN860_11716g</name>
</gene>
<keyword evidence="4" id="KW-0472">Membrane</keyword>
<evidence type="ECO:0000256" key="6">
    <source>
        <dbReference type="SAM" id="MobiDB-lite"/>
    </source>
</evidence>
<feature type="compositionally biased region" description="Polar residues" evidence="6">
    <location>
        <begin position="378"/>
        <end position="391"/>
    </location>
</feature>
<keyword evidence="3" id="KW-0677">Repeat</keyword>
<dbReference type="AlphaFoldDB" id="A0A8J2T6T2"/>
<keyword evidence="9" id="KW-1185">Reference proteome</keyword>
<evidence type="ECO:0000256" key="1">
    <source>
        <dbReference type="ARBA" id="ARBA00004370"/>
    </source>
</evidence>
<keyword evidence="5" id="KW-0325">Glycoprotein</keyword>
<dbReference type="GO" id="GO:0005794">
    <property type="term" value="C:Golgi apparatus"/>
    <property type="evidence" value="ECO:0007669"/>
    <property type="project" value="TreeGrafter"/>
</dbReference>
<dbReference type="OrthoDB" id="4066654at2759"/>
<dbReference type="SMART" id="SM00602">
    <property type="entry name" value="VPS10"/>
    <property type="match status" value="1"/>
</dbReference>
<evidence type="ECO:0000256" key="2">
    <source>
        <dbReference type="ARBA" id="ARBA00022692"/>
    </source>
</evidence>
<dbReference type="InterPro" id="IPR050310">
    <property type="entry name" value="VPS10-sortilin"/>
</dbReference>
<dbReference type="PANTHER" id="PTHR12106">
    <property type="entry name" value="SORTILIN RELATED"/>
    <property type="match status" value="1"/>
</dbReference>
<comment type="subcellular location">
    <subcellularLocation>
        <location evidence="1">Membrane</location>
    </subcellularLocation>
</comment>
<protein>
    <submittedName>
        <fullName evidence="8">ZYBA0S03-11716g1_1</fullName>
    </submittedName>
</protein>
<proteinExistence type="predicted"/>
<sequence length="589" mass="66976">MWSGESQKVVTKVTKTHLKGRSGMKRSPSNLVKFDDSKIMMFPSILGRIKISLDSGHTWETIDEIEDNISSLHIDKFYGRDRAVAESDTGNLYITDDQGKHWRQMRLPLEAKREPFCYVSTHPYDRDLILVNCILLDRPLQERKMSHEKFPRRHSCEQVTYISKDGGRSFNRIFPPVDNIEGISDISRYGTTCYFAVSSRNSVFQKDLLYCIYTVERALDREKSNTEVKGSMFYSHDLGENLLSVEELENYSVSDDIEILSSHIVIATYDDAENVDAGQRIWASNGGTFEQIGNEIKTSCFDCQFEDDFGRLFIVVDIIKDQNCKSDRQLFVSQPQSLIFSPVDSLTPQPVSSVWLEKPHYLKRTMLALLTYDSQIQQGSESNKQESNPTKGVSDRKRVSKLSFDNGTTWSNLRVSRSSASEALSYGGDINNAKHSSLHILYLCDSSIVNDRFTSSSIMAVGMVGQYALLSEEEHAMTFISRNCGNTWELAFKNPTISTFADFGNIIVAIPEVSKGEKQPSPIFLFSLDQGKTWIQRRFEGPDSSHDFEFASGFNVEFLSTGRNVVIRFSCWESDIICQDVVYTIDFQF</sequence>
<evidence type="ECO:0000256" key="3">
    <source>
        <dbReference type="ARBA" id="ARBA00022737"/>
    </source>
</evidence>
<evidence type="ECO:0000259" key="7">
    <source>
        <dbReference type="SMART" id="SM00602"/>
    </source>
</evidence>
<dbReference type="SUPFAM" id="SSF110296">
    <property type="entry name" value="Oligoxyloglucan reducing end-specific cellobiohydrolase"/>
    <property type="match status" value="1"/>
</dbReference>
<dbReference type="InterPro" id="IPR031778">
    <property type="entry name" value="Sortilin_N"/>
</dbReference>
<dbReference type="Pfam" id="PF15902">
    <property type="entry name" value="Sortilin-Vps10"/>
    <property type="match status" value="1"/>
</dbReference>
<dbReference type="GO" id="GO:0006892">
    <property type="term" value="P:post-Golgi vesicle-mediated transport"/>
    <property type="evidence" value="ECO:0007669"/>
    <property type="project" value="TreeGrafter"/>
</dbReference>
<dbReference type="InterPro" id="IPR015943">
    <property type="entry name" value="WD40/YVTN_repeat-like_dom_sf"/>
</dbReference>
<organism evidence="8 9">
    <name type="scientific">Zygosaccharomyces bailii (strain CLIB 213 / ATCC 58445 / CBS 680 / BCRC 21525 / NBRC 1098 / NCYC 1416 / NRRL Y-2227)</name>
    <dbReference type="NCBI Taxonomy" id="1333698"/>
    <lineage>
        <taxon>Eukaryota</taxon>
        <taxon>Fungi</taxon>
        <taxon>Dikarya</taxon>
        <taxon>Ascomycota</taxon>
        <taxon>Saccharomycotina</taxon>
        <taxon>Saccharomycetes</taxon>
        <taxon>Saccharomycetales</taxon>
        <taxon>Saccharomycetaceae</taxon>
        <taxon>Zygosaccharomyces</taxon>
    </lineage>
</organism>
<dbReference type="PANTHER" id="PTHR12106:SF27">
    <property type="entry name" value="SORTILIN-RELATED RECEPTOR"/>
    <property type="match status" value="1"/>
</dbReference>
<evidence type="ECO:0000313" key="9">
    <source>
        <dbReference type="Proteomes" id="UP000019375"/>
    </source>
</evidence>
<dbReference type="Proteomes" id="UP000019375">
    <property type="component" value="Unassembled WGS sequence"/>
</dbReference>
<dbReference type="Gene3D" id="2.120.10.10">
    <property type="match status" value="1"/>
</dbReference>
<feature type="region of interest" description="Disordered" evidence="6">
    <location>
        <begin position="378"/>
        <end position="398"/>
    </location>
</feature>
<dbReference type="Gene3D" id="2.130.10.10">
    <property type="entry name" value="YVTN repeat-like/Quinoprotein amine dehydrogenase"/>
    <property type="match status" value="1"/>
</dbReference>
<accession>A0A8J2T6T2</accession>
<feature type="domain" description="VPS10" evidence="7">
    <location>
        <begin position="43"/>
        <end position="588"/>
    </location>
</feature>
<dbReference type="EMBL" id="HG316456">
    <property type="protein sequence ID" value="CDF89208.1"/>
    <property type="molecule type" value="Genomic_DNA"/>
</dbReference>
<evidence type="ECO:0000313" key="8">
    <source>
        <dbReference type="EMBL" id="CDF89208.1"/>
    </source>
</evidence>